<sequence>MNDWSNQLEQDLIWREKELASLKAYVISIDKNSVRYQALLRAMWLLLYAHYEGFCKFTWDLYLEELENLQIQRKKCKDEFVKLSLTDSFKRFRGDISDDNIWKFSSMDFHLLLEKELKFSVKLETDSNLWPNLLKDNSLKVGLDCQLIDIHRAKLRNLVGRRNEIAHGKKNIIKNIEEYQPYEQAALEVMHELAVLVVDCLDKRLYLKESS</sequence>
<dbReference type="InterPro" id="IPR040788">
    <property type="entry name" value="HEPN_MAE_28990"/>
</dbReference>
<protein>
    <submittedName>
        <fullName evidence="2">MAE_28990/MAE_18760 family HEPN-like nuclease</fullName>
    </submittedName>
</protein>
<gene>
    <name evidence="2" type="ORF">KA717_11465</name>
</gene>
<organism evidence="2">
    <name type="scientific">Woronichinia naegeliana WA131</name>
    <dbReference type="NCBI Taxonomy" id="2824559"/>
    <lineage>
        <taxon>Bacteria</taxon>
        <taxon>Bacillati</taxon>
        <taxon>Cyanobacteriota</taxon>
        <taxon>Cyanophyceae</taxon>
        <taxon>Synechococcales</taxon>
        <taxon>Coelosphaeriaceae</taxon>
        <taxon>Woronichinia</taxon>
    </lineage>
</organism>
<dbReference type="Pfam" id="PF18737">
    <property type="entry name" value="HEPN_MAE_28990"/>
    <property type="match status" value="1"/>
</dbReference>
<reference evidence="2" key="1">
    <citation type="submission" date="2021-04" db="EMBL/GenBank/DDBJ databases">
        <title>Genome sequence of Woronichinia naegeliana from Washington state freshwater lake bloom.</title>
        <authorList>
            <person name="Dreher T.W."/>
        </authorList>
    </citation>
    <scope>NUCLEOTIDE SEQUENCE</scope>
    <source>
        <strain evidence="2">WA131</strain>
    </source>
</reference>
<accession>A0A977L0K7</accession>
<dbReference type="EMBL" id="CP073041">
    <property type="protein sequence ID" value="UXE63217.1"/>
    <property type="molecule type" value="Genomic_DNA"/>
</dbReference>
<feature type="domain" description="MAE-28990/MAE-18760-like HEPN" evidence="1">
    <location>
        <begin position="5"/>
        <end position="206"/>
    </location>
</feature>
<name>A0A977L0K7_9CYAN</name>
<dbReference type="KEGG" id="wna:KA717_11465"/>
<evidence type="ECO:0000259" key="1">
    <source>
        <dbReference type="Pfam" id="PF18737"/>
    </source>
</evidence>
<evidence type="ECO:0000313" key="2">
    <source>
        <dbReference type="EMBL" id="UXE63217.1"/>
    </source>
</evidence>
<dbReference type="AlphaFoldDB" id="A0A977L0K7"/>
<dbReference type="Proteomes" id="UP001065613">
    <property type="component" value="Chromosome"/>
</dbReference>
<proteinExistence type="predicted"/>